<evidence type="ECO:0000256" key="2">
    <source>
        <dbReference type="SAM" id="MobiDB-lite"/>
    </source>
</evidence>
<reference evidence="4" key="1">
    <citation type="journal article" date="2014" name="BMC Genomics">
        <title>Characterizing the developmental transcriptome of the oriental fruit fly, Bactrocera dorsalis (Diptera: Tephritidae) through comparative genomic analysis with Drosophila melanogaster utilizing modENCODE datasets.</title>
        <authorList>
            <person name="Geib S.M."/>
            <person name="Calla B."/>
            <person name="Hall B."/>
            <person name="Hou S."/>
            <person name="Manoukis N.C."/>
        </authorList>
    </citation>
    <scope>NUCLEOTIDE SEQUENCE</scope>
    <source>
        <strain evidence="4">Punador</strain>
    </source>
</reference>
<evidence type="ECO:0000256" key="1">
    <source>
        <dbReference type="ARBA" id="ARBA00023002"/>
    </source>
</evidence>
<organism evidence="4">
    <name type="scientific">Bactrocera dorsalis</name>
    <name type="common">Oriental fruit fly</name>
    <name type="synonym">Dacus dorsalis</name>
    <dbReference type="NCBI Taxonomy" id="27457"/>
    <lineage>
        <taxon>Eukaryota</taxon>
        <taxon>Metazoa</taxon>
        <taxon>Ecdysozoa</taxon>
        <taxon>Arthropoda</taxon>
        <taxon>Hexapoda</taxon>
        <taxon>Insecta</taxon>
        <taxon>Pterygota</taxon>
        <taxon>Neoptera</taxon>
        <taxon>Endopterygota</taxon>
        <taxon>Diptera</taxon>
        <taxon>Brachycera</taxon>
        <taxon>Muscomorpha</taxon>
        <taxon>Tephritoidea</taxon>
        <taxon>Tephritidae</taxon>
        <taxon>Bactrocera</taxon>
        <taxon>Bactrocera</taxon>
    </lineage>
</organism>
<evidence type="ECO:0000313" key="4">
    <source>
        <dbReference type="EMBL" id="JAC53484.1"/>
    </source>
</evidence>
<dbReference type="Gene3D" id="3.40.50.720">
    <property type="entry name" value="NAD(P)-binding Rossmann-like Domain"/>
    <property type="match status" value="1"/>
</dbReference>
<dbReference type="OrthoDB" id="542013at2759"/>
<accession>A0A034WFK7</accession>
<feature type="compositionally biased region" description="Basic residues" evidence="2">
    <location>
        <begin position="150"/>
        <end position="161"/>
    </location>
</feature>
<feature type="transmembrane region" description="Helical" evidence="3">
    <location>
        <begin position="20"/>
        <end position="45"/>
    </location>
</feature>
<keyword evidence="1" id="KW-0560">Oxidoreductase</keyword>
<keyword evidence="3" id="KW-0472">Membrane</keyword>
<keyword evidence="3" id="KW-0812">Transmembrane</keyword>
<feature type="compositionally biased region" description="Basic and acidic residues" evidence="2">
    <location>
        <begin position="137"/>
        <end position="149"/>
    </location>
</feature>
<feature type="region of interest" description="Disordered" evidence="2">
    <location>
        <begin position="131"/>
        <end position="161"/>
    </location>
</feature>
<name>A0A034WFK7_BACDO</name>
<sequence>MDKLLSLFENADPFKTWWPAIAAVVFGAIIMVRSPLMSAISVKLMTFPWMWLFMKNPFEGAQCAIRLATDPKLKNVSGEYFNDCEIAQSSLHGRDIALAKKLYMQTIKELEKVTKLTIDKDIEGETLPLAITADSTEESHHRKPALEAPKKKHQGKQKQKN</sequence>
<dbReference type="PANTHER" id="PTHR43157">
    <property type="entry name" value="PHOSPHATIDYLINOSITOL-GLYCAN BIOSYNTHESIS CLASS F PROTEIN-RELATED"/>
    <property type="match status" value="1"/>
</dbReference>
<keyword evidence="3" id="KW-1133">Transmembrane helix</keyword>
<proteinExistence type="predicted"/>
<dbReference type="AlphaFoldDB" id="A0A034WFK7"/>
<evidence type="ECO:0000256" key="3">
    <source>
        <dbReference type="SAM" id="Phobius"/>
    </source>
</evidence>
<gene>
    <name evidence="4" type="primary">RDH14</name>
</gene>
<dbReference type="GO" id="GO:0016491">
    <property type="term" value="F:oxidoreductase activity"/>
    <property type="evidence" value="ECO:0007669"/>
    <property type="project" value="UniProtKB-KW"/>
</dbReference>
<dbReference type="PANTHER" id="PTHR43157:SF31">
    <property type="entry name" value="PHOSPHATIDYLINOSITOL-GLYCAN BIOSYNTHESIS CLASS F PROTEIN"/>
    <property type="match status" value="1"/>
</dbReference>
<dbReference type="EMBL" id="GAKP01005468">
    <property type="protein sequence ID" value="JAC53484.1"/>
    <property type="molecule type" value="Transcribed_RNA"/>
</dbReference>
<protein>
    <submittedName>
        <fullName evidence="4">Retinol dehydrogenase 14</fullName>
    </submittedName>
</protein>